<dbReference type="Proteomes" id="UP000287166">
    <property type="component" value="Unassembled WGS sequence"/>
</dbReference>
<dbReference type="RefSeq" id="XP_027615393.1">
    <property type="nucleotide sequence ID" value="XM_027759592.1"/>
</dbReference>
<keyword evidence="2" id="KW-0812">Transmembrane</keyword>
<dbReference type="GeneID" id="38781397"/>
<organism evidence="3 4">
    <name type="scientific">Sparassis crispa</name>
    <dbReference type="NCBI Taxonomy" id="139825"/>
    <lineage>
        <taxon>Eukaryota</taxon>
        <taxon>Fungi</taxon>
        <taxon>Dikarya</taxon>
        <taxon>Basidiomycota</taxon>
        <taxon>Agaricomycotina</taxon>
        <taxon>Agaricomycetes</taxon>
        <taxon>Polyporales</taxon>
        <taxon>Sparassidaceae</taxon>
        <taxon>Sparassis</taxon>
    </lineage>
</organism>
<evidence type="ECO:0000313" key="3">
    <source>
        <dbReference type="EMBL" id="GBE84480.1"/>
    </source>
</evidence>
<name>A0A401GQP4_9APHY</name>
<feature type="transmembrane region" description="Helical" evidence="2">
    <location>
        <begin position="195"/>
        <end position="214"/>
    </location>
</feature>
<evidence type="ECO:0000313" key="4">
    <source>
        <dbReference type="Proteomes" id="UP000287166"/>
    </source>
</evidence>
<dbReference type="InParanoid" id="A0A401GQP4"/>
<reference evidence="3 4" key="1">
    <citation type="journal article" date="2018" name="Sci. Rep.">
        <title>Genome sequence of the cauliflower mushroom Sparassis crispa (Hanabiratake) and its association with beneficial usage.</title>
        <authorList>
            <person name="Kiyama R."/>
            <person name="Furutani Y."/>
            <person name="Kawaguchi K."/>
            <person name="Nakanishi T."/>
        </authorList>
    </citation>
    <scope>NUCLEOTIDE SEQUENCE [LARGE SCALE GENOMIC DNA]</scope>
</reference>
<keyword evidence="2" id="KW-1133">Transmembrane helix</keyword>
<feature type="compositionally biased region" description="Basic and acidic residues" evidence="1">
    <location>
        <begin position="55"/>
        <end position="69"/>
    </location>
</feature>
<keyword evidence="2" id="KW-0472">Membrane</keyword>
<protein>
    <submittedName>
        <fullName evidence="3">Uncharacterized protein</fullName>
    </submittedName>
</protein>
<evidence type="ECO:0000256" key="1">
    <source>
        <dbReference type="SAM" id="MobiDB-lite"/>
    </source>
</evidence>
<dbReference type="AlphaFoldDB" id="A0A401GQP4"/>
<dbReference type="EMBL" id="BFAD01000006">
    <property type="protein sequence ID" value="GBE84480.1"/>
    <property type="molecule type" value="Genomic_DNA"/>
</dbReference>
<feature type="compositionally biased region" description="Basic and acidic residues" evidence="1">
    <location>
        <begin position="77"/>
        <end position="96"/>
    </location>
</feature>
<feature type="region of interest" description="Disordered" evidence="1">
    <location>
        <begin position="44"/>
        <end position="136"/>
    </location>
</feature>
<proteinExistence type="predicted"/>
<sequence length="227" mass="26066">MSQLTLSVDEMMDMDNWKQFQLRGSRDDRGSIVYRGLYEDVNEDGQLKGEFLNDDSDRGETFLVNRDHTSSPPLSNDESKKSDKLDNTKEEHKETIHQPLSYAPVSDVKEDIKEDVEEDVEEEGKAEAKDEDEDEASVPALPLHVFRATNLSESYTGRKDVQLLLKWMSLDAEAVDSYVILQCLSLLLFMNMRTAYSPLIQLYLLLLVLLSINVTRSSRWHRSLWGC</sequence>
<keyword evidence="4" id="KW-1185">Reference proteome</keyword>
<feature type="compositionally biased region" description="Acidic residues" evidence="1">
    <location>
        <begin position="113"/>
        <end position="122"/>
    </location>
</feature>
<evidence type="ECO:0000256" key="2">
    <source>
        <dbReference type="SAM" id="Phobius"/>
    </source>
</evidence>
<accession>A0A401GQP4</accession>
<comment type="caution">
    <text evidence="3">The sequence shown here is derived from an EMBL/GenBank/DDBJ whole genome shotgun (WGS) entry which is preliminary data.</text>
</comment>
<gene>
    <name evidence="3" type="ORF">SCP_0604590</name>
</gene>